<feature type="domain" description="EGF-like" evidence="17">
    <location>
        <begin position="962"/>
        <end position="1000"/>
    </location>
</feature>
<dbReference type="GeneID" id="103396327"/>
<keyword evidence="4 13" id="KW-0812">Transmembrane</keyword>
<evidence type="ECO:0000256" key="14">
    <source>
        <dbReference type="SAM" id="SignalP"/>
    </source>
</evidence>
<reference evidence="19 20" key="1">
    <citation type="journal article" date="2014" name="Nat. Genet.">
        <title>Whole-genome sequence of a flatfish provides insights into ZW sex chromosome evolution and adaptation to a benthic lifestyle.</title>
        <authorList>
            <person name="Chen S."/>
            <person name="Zhang G."/>
            <person name="Shao C."/>
            <person name="Huang Q."/>
            <person name="Liu G."/>
            <person name="Zhang P."/>
            <person name="Song W."/>
            <person name="An N."/>
            <person name="Chalopin D."/>
            <person name="Volff J.N."/>
            <person name="Hong Y."/>
            <person name="Li Q."/>
            <person name="Sha Z."/>
            <person name="Zhou H."/>
            <person name="Xie M."/>
            <person name="Yu Q."/>
            <person name="Liu Y."/>
            <person name="Xiang H."/>
            <person name="Wang N."/>
            <person name="Wu K."/>
            <person name="Yang C."/>
            <person name="Zhou Q."/>
            <person name="Liao X."/>
            <person name="Yang L."/>
            <person name="Hu Q."/>
            <person name="Zhang J."/>
            <person name="Meng L."/>
            <person name="Jin L."/>
            <person name="Tian Y."/>
            <person name="Lian J."/>
            <person name="Yang J."/>
            <person name="Miao G."/>
            <person name="Liu S."/>
            <person name="Liang Z."/>
            <person name="Yan F."/>
            <person name="Li Y."/>
            <person name="Sun B."/>
            <person name="Zhang H."/>
            <person name="Zhang J."/>
            <person name="Zhu Y."/>
            <person name="Du M."/>
            <person name="Zhao Y."/>
            <person name="Schartl M."/>
            <person name="Tang Q."/>
            <person name="Wang J."/>
        </authorList>
    </citation>
    <scope>NUCLEOTIDE SEQUENCE</scope>
</reference>
<evidence type="ECO:0000313" key="19">
    <source>
        <dbReference type="Ensembl" id="ENSCSEP00000030189.1"/>
    </source>
</evidence>
<dbReference type="InterPro" id="IPR002181">
    <property type="entry name" value="Fibrinogen_a/b/g_C_dom"/>
</dbReference>
<dbReference type="PANTHER" id="PTHR15036">
    <property type="entry name" value="PIKACHURIN-LIKE PROTEIN"/>
    <property type="match status" value="1"/>
</dbReference>
<evidence type="ECO:0000256" key="8">
    <source>
        <dbReference type="ARBA" id="ARBA00023136"/>
    </source>
</evidence>
<evidence type="ECO:0000256" key="5">
    <source>
        <dbReference type="ARBA" id="ARBA00022729"/>
    </source>
</evidence>
<feature type="domain" description="Laminin G" evidence="16">
    <location>
        <begin position="1018"/>
        <end position="1204"/>
    </location>
</feature>
<dbReference type="PROSITE" id="PS50022">
    <property type="entry name" value="FA58C_3"/>
    <property type="match status" value="1"/>
</dbReference>
<feature type="compositionally biased region" description="Polar residues" evidence="12">
    <location>
        <begin position="1291"/>
        <end position="1304"/>
    </location>
</feature>
<reference evidence="19" key="2">
    <citation type="submission" date="2025-08" db="UniProtKB">
        <authorList>
            <consortium name="Ensembl"/>
        </authorList>
    </citation>
    <scope>IDENTIFICATION</scope>
</reference>
<proteinExistence type="inferred from homology"/>
<keyword evidence="7 13" id="KW-1133">Transmembrane helix</keyword>
<dbReference type="Pfam" id="PF02210">
    <property type="entry name" value="Laminin_G_2"/>
    <property type="match status" value="4"/>
</dbReference>
<evidence type="ECO:0000259" key="15">
    <source>
        <dbReference type="PROSITE" id="PS50022"/>
    </source>
</evidence>
<evidence type="ECO:0000256" key="4">
    <source>
        <dbReference type="ARBA" id="ARBA00022692"/>
    </source>
</evidence>
<dbReference type="STRING" id="244447.ENSCSEP00000030189"/>
<dbReference type="SMART" id="SM00282">
    <property type="entry name" value="LamG"/>
    <property type="match status" value="4"/>
</dbReference>
<dbReference type="FunFam" id="2.60.120.200:FF:000026">
    <property type="entry name" value="contactin-associated protein-like 4 isoform X1"/>
    <property type="match status" value="1"/>
</dbReference>
<dbReference type="SUPFAM" id="SSF49899">
    <property type="entry name" value="Concanavalin A-like lectins/glucanases"/>
    <property type="match status" value="4"/>
</dbReference>
<dbReference type="Gene3D" id="2.10.25.10">
    <property type="entry name" value="Laminin"/>
    <property type="match status" value="2"/>
</dbReference>
<dbReference type="InterPro" id="IPR000421">
    <property type="entry name" value="FA58C"/>
</dbReference>
<evidence type="ECO:0000259" key="18">
    <source>
        <dbReference type="PROSITE" id="PS51406"/>
    </source>
</evidence>
<dbReference type="SUPFAM" id="SSF56496">
    <property type="entry name" value="Fibrinogen C-terminal domain-like"/>
    <property type="match status" value="1"/>
</dbReference>
<dbReference type="InterPro" id="IPR050372">
    <property type="entry name" value="Neurexin-related_CASP"/>
</dbReference>
<dbReference type="SMART" id="SM00231">
    <property type="entry name" value="FA58C"/>
    <property type="match status" value="1"/>
</dbReference>
<dbReference type="InterPro" id="IPR036056">
    <property type="entry name" value="Fibrinogen-like_C"/>
</dbReference>
<dbReference type="PANTHER" id="PTHR15036:SF40">
    <property type="entry name" value="CONTACTIN-ASSOCIATED PROTEIN-LIKE 4"/>
    <property type="match status" value="1"/>
</dbReference>
<evidence type="ECO:0000256" key="2">
    <source>
        <dbReference type="ARBA" id="ARBA00010241"/>
    </source>
</evidence>
<dbReference type="InterPro" id="IPR013320">
    <property type="entry name" value="ConA-like_dom_sf"/>
</dbReference>
<comment type="caution">
    <text evidence="10">Lacks conserved residue(s) required for the propagation of feature annotation.</text>
</comment>
<dbReference type="RefSeq" id="XP_008332593.1">
    <property type="nucleotide sequence ID" value="XM_008334371.3"/>
</dbReference>
<evidence type="ECO:0000259" key="17">
    <source>
        <dbReference type="PROSITE" id="PS50026"/>
    </source>
</evidence>
<dbReference type="InterPro" id="IPR000742">
    <property type="entry name" value="EGF"/>
</dbReference>
<dbReference type="RefSeq" id="XP_024920513.1">
    <property type="nucleotide sequence ID" value="XM_025064745.1"/>
</dbReference>
<dbReference type="OrthoDB" id="26719at2759"/>
<evidence type="ECO:0000256" key="13">
    <source>
        <dbReference type="SAM" id="Phobius"/>
    </source>
</evidence>
<dbReference type="SUPFAM" id="SSF49785">
    <property type="entry name" value="Galactose-binding domain-like"/>
    <property type="match status" value="1"/>
</dbReference>
<feature type="transmembrane region" description="Helical" evidence="13">
    <location>
        <begin position="1243"/>
        <end position="1268"/>
    </location>
</feature>
<feature type="domain" description="Fibrinogen C-terminal" evidence="18">
    <location>
        <begin position="585"/>
        <end position="637"/>
    </location>
</feature>
<evidence type="ECO:0000256" key="10">
    <source>
        <dbReference type="PROSITE-ProRule" id="PRU00076"/>
    </source>
</evidence>
<feature type="domain" description="Laminin G" evidence="16">
    <location>
        <begin position="796"/>
        <end position="961"/>
    </location>
</feature>
<dbReference type="OMA" id="ICPLKAA"/>
<dbReference type="Ensembl" id="ENSCSET00000030593.1">
    <property type="protein sequence ID" value="ENSCSEP00000030189.1"/>
    <property type="gene ID" value="ENSCSEG00000019338.1"/>
</dbReference>
<dbReference type="InterPro" id="IPR001791">
    <property type="entry name" value="Laminin_G"/>
</dbReference>
<dbReference type="SUPFAM" id="SSF57196">
    <property type="entry name" value="EGF/Laminin"/>
    <property type="match status" value="1"/>
</dbReference>
<dbReference type="KEGG" id="csem:103396327"/>
<dbReference type="NCBIfam" id="NF040941">
    <property type="entry name" value="GGGWT_bact"/>
    <property type="match status" value="1"/>
</dbReference>
<evidence type="ECO:0000256" key="12">
    <source>
        <dbReference type="SAM" id="MobiDB-lite"/>
    </source>
</evidence>
<comment type="subcellular location">
    <subcellularLocation>
        <location evidence="1">Membrane</location>
        <topology evidence="1">Single-pass type I membrane protein</topology>
    </subcellularLocation>
</comment>
<keyword evidence="8 13" id="KW-0472">Membrane</keyword>
<comment type="similarity">
    <text evidence="2">Belongs to the neurexin family.</text>
</comment>
<sequence length="1311" mass="144163">MSVGSKGLAGISGILVWLLFGSWGTGAEDVCDSPLVSSLPPSSFRSSSQLSSSHAPVFAKVNRREGAGGWSPLVSDRYQWLEVDLERRTQITAVATQGRYGSSDWLTGYLLMFSDTGHNWRQHRQEDSLGAFAGNSNADTVVQYKLEQLVIARYLRLIPLDWNPTGRIGLRLEIYGCQYTSDVANFDGSSSLLFRLSVRPSWTSTQMISLKFKTMKNSGTLLHAEGAGDHSLTLVLEKGQLLLYHQQGMGSSLGGQLLVSLGSLLDDQHWHTVKLEQLSTHLNLTVDKNTQQVHIPAELSQWDIHQLSVGAVQSHGLQRPIRSNRSFKGCLENLLYNDLSLVNLAKQNNHQVTVMGNVTFSCAEPVSVAVTFTDSQSFLQLPALTSWSSGVVTVTLQFRTWNQAGLLLTFALPQQETSVWLYLSEARLRLQIRKAGRAALELSAGSGLNDGQWHSVEMTSKNDCLSIKVDKDEGATAHSSFPLPLTAESQLFLGGCPPQQSGVDCTNPFTVFQGCMRLLTLDDQTVDLIEVQQRLLGTYDHLQIDMCGIIDRCSPSHCEHGGRCSQSWSTFYCNCSDSGYRGATCHSSTHAQSCEAYKHKGKTSGYYYIDVDGSGPIKPQLVYCNMTEDRGWMMIPHNNTELTRLLTSPESGQHSVHFDYATDEEQLLAIISQSEHCEQELSYHCRKSRLLNSPEGAPFSWWVGGPDPGQVQTYWAGAQPGSRQCACGLLNSCLDSLHYCNCDADRDQWTNDSGLLTHKETLPVRSLILGDVHRPGSEVAYRVGPLSCHGDKNFWNAAFFDKETSYLHFPTFHGELNADISFLFKTTSSSGVFLENLGIKDFIRIELRSASEVVFSFDVGNGPLEVAVETSAPLNDDRWHSVRVERNVKEASLSVDEFPTRTQEAPTDGHIHLQLNSQLFIGGTASRQKGFLGCIRALQLNGVTLDLEERAKITPGVRPGCPGHCSSYGALCQNQGRCVEKDKGFSCDCGQSAYTGAFCHQEVSASFTSSVSVVYILKEPYELSSNSSVRPSSIYSEISLRGENISLSFRTSQSPALLLYINSFFKEYLALLINKHDELELRYKLHSSRDVEVLGSRVSNLADGRLHTVTIWRLADAVSVQIDQNAREDFNLTSDVEFNSVKSLILGRVQKPDELDAELVGLASVGFTGCLSAIRFNSIAPLKAALLPTDSRVTVTGPLVQSNCGSTSPARPYTTATTHSLSDQPGSADSGQPLVNAIRSDSALIGGLIAVLIFITVSALAITARVFWTKKETYRNQDVKASQPDEGQEFPFSSQADSQSTPCENQKEYFI</sequence>
<dbReference type="GeneTree" id="ENSGT00940000160228"/>
<dbReference type="PROSITE" id="PS01286">
    <property type="entry name" value="FA58C_2"/>
    <property type="match status" value="1"/>
</dbReference>
<evidence type="ECO:0000256" key="9">
    <source>
        <dbReference type="ARBA" id="ARBA00023157"/>
    </source>
</evidence>
<dbReference type="SMART" id="SM00181">
    <property type="entry name" value="EGF"/>
    <property type="match status" value="2"/>
</dbReference>
<feature type="domain" description="F5/8 type C" evidence="15">
    <location>
        <begin position="31"/>
        <end position="177"/>
    </location>
</feature>
<protein>
    <submittedName>
        <fullName evidence="19">Contactin-associated protein-like 4</fullName>
    </submittedName>
</protein>
<dbReference type="PROSITE" id="PS50026">
    <property type="entry name" value="EGF_3"/>
    <property type="match status" value="2"/>
</dbReference>
<feature type="domain" description="EGF-like" evidence="17">
    <location>
        <begin position="549"/>
        <end position="586"/>
    </location>
</feature>
<dbReference type="FunFam" id="2.60.120.260:FF:000016">
    <property type="entry name" value="Contactin-associated protein-like 4 isoform 1"/>
    <property type="match status" value="1"/>
</dbReference>
<dbReference type="Proteomes" id="UP000265120">
    <property type="component" value="Chromosome 2"/>
</dbReference>
<feature type="signal peptide" evidence="14">
    <location>
        <begin position="1"/>
        <end position="27"/>
    </location>
</feature>
<dbReference type="PROSITE" id="PS50025">
    <property type="entry name" value="LAM_G_DOMAIN"/>
    <property type="match status" value="4"/>
</dbReference>
<dbReference type="CDD" id="cd00110">
    <property type="entry name" value="LamG"/>
    <property type="match status" value="4"/>
</dbReference>
<keyword evidence="5 14" id="KW-0732">Signal</keyword>
<keyword evidence="3 10" id="KW-0245">EGF-like domain</keyword>
<dbReference type="PROSITE" id="PS01285">
    <property type="entry name" value="FA58C_1"/>
    <property type="match status" value="1"/>
</dbReference>
<evidence type="ECO:0000259" key="16">
    <source>
        <dbReference type="PROSITE" id="PS50025"/>
    </source>
</evidence>
<evidence type="ECO:0000256" key="1">
    <source>
        <dbReference type="ARBA" id="ARBA00004479"/>
    </source>
</evidence>
<evidence type="ECO:0000313" key="20">
    <source>
        <dbReference type="Proteomes" id="UP000265120"/>
    </source>
</evidence>
<keyword evidence="9 11" id="KW-1015">Disulfide bond</keyword>
<dbReference type="CDD" id="cd00054">
    <property type="entry name" value="EGF_CA"/>
    <property type="match status" value="2"/>
</dbReference>
<keyword evidence="6" id="KW-0677">Repeat</keyword>
<dbReference type="PROSITE" id="PS51406">
    <property type="entry name" value="FIBRINOGEN_C_2"/>
    <property type="match status" value="1"/>
</dbReference>
<dbReference type="CDD" id="cd00057">
    <property type="entry name" value="FA58C"/>
    <property type="match status" value="1"/>
</dbReference>
<feature type="chain" id="PRO_5018157617" evidence="14">
    <location>
        <begin position="28"/>
        <end position="1311"/>
    </location>
</feature>
<dbReference type="Gene3D" id="2.60.120.1000">
    <property type="match status" value="1"/>
</dbReference>
<evidence type="ECO:0000256" key="6">
    <source>
        <dbReference type="ARBA" id="ARBA00022737"/>
    </source>
</evidence>
<keyword evidence="20" id="KW-1185">Reference proteome</keyword>
<feature type="region of interest" description="Disordered" evidence="12">
    <location>
        <begin position="1278"/>
        <end position="1311"/>
    </location>
</feature>
<reference evidence="19" key="3">
    <citation type="submission" date="2025-09" db="UniProtKB">
        <authorList>
            <consortium name="Ensembl"/>
        </authorList>
    </citation>
    <scope>IDENTIFICATION</scope>
</reference>
<feature type="disulfide bond" evidence="11">
    <location>
        <begin position="934"/>
        <end position="961"/>
    </location>
</feature>
<evidence type="ECO:0000256" key="11">
    <source>
        <dbReference type="PROSITE-ProRule" id="PRU00122"/>
    </source>
</evidence>
<name>A0A3P8WTW3_CYNSE</name>
<dbReference type="InterPro" id="IPR008979">
    <property type="entry name" value="Galactose-bd-like_sf"/>
</dbReference>
<feature type="domain" description="Laminin G" evidence="16">
    <location>
        <begin position="183"/>
        <end position="362"/>
    </location>
</feature>
<dbReference type="Gene3D" id="2.60.120.200">
    <property type="match status" value="4"/>
</dbReference>
<evidence type="ECO:0000256" key="3">
    <source>
        <dbReference type="ARBA" id="ARBA00022536"/>
    </source>
</evidence>
<feature type="compositionally biased region" description="Polar residues" evidence="12">
    <location>
        <begin position="1201"/>
        <end position="1230"/>
    </location>
</feature>
<feature type="domain" description="Laminin G" evidence="16">
    <location>
        <begin position="368"/>
        <end position="547"/>
    </location>
</feature>
<dbReference type="GO" id="GO:0016020">
    <property type="term" value="C:membrane"/>
    <property type="evidence" value="ECO:0007669"/>
    <property type="project" value="UniProtKB-SubCell"/>
</dbReference>
<organism evidence="19 20">
    <name type="scientific">Cynoglossus semilaevis</name>
    <name type="common">Tongue sole</name>
    <dbReference type="NCBI Taxonomy" id="244447"/>
    <lineage>
        <taxon>Eukaryota</taxon>
        <taxon>Metazoa</taxon>
        <taxon>Chordata</taxon>
        <taxon>Craniata</taxon>
        <taxon>Vertebrata</taxon>
        <taxon>Euteleostomi</taxon>
        <taxon>Actinopterygii</taxon>
        <taxon>Neopterygii</taxon>
        <taxon>Teleostei</taxon>
        <taxon>Neoteleostei</taxon>
        <taxon>Acanthomorphata</taxon>
        <taxon>Carangaria</taxon>
        <taxon>Pleuronectiformes</taxon>
        <taxon>Pleuronectoidei</taxon>
        <taxon>Cynoglossidae</taxon>
        <taxon>Cynoglossinae</taxon>
        <taxon>Cynoglossus</taxon>
    </lineage>
</organism>
<evidence type="ECO:0000256" key="7">
    <source>
        <dbReference type="ARBA" id="ARBA00022989"/>
    </source>
</evidence>
<dbReference type="Gene3D" id="2.60.120.260">
    <property type="entry name" value="Galactose-binding domain-like"/>
    <property type="match status" value="1"/>
</dbReference>
<dbReference type="Pfam" id="PF00754">
    <property type="entry name" value="F5_F8_type_C"/>
    <property type="match status" value="1"/>
</dbReference>
<accession>A0A3P8WTW3</accession>
<dbReference type="InParanoid" id="A0A3P8WTW3"/>
<feature type="region of interest" description="Disordered" evidence="12">
    <location>
        <begin position="1201"/>
        <end position="1233"/>
    </location>
</feature>